<evidence type="ECO:0000313" key="3">
    <source>
        <dbReference type="Proteomes" id="UP000000268"/>
    </source>
</evidence>
<dbReference type="EMBL" id="CP000828">
    <property type="protein sequence ID" value="ABW28954.1"/>
    <property type="molecule type" value="Genomic_DNA"/>
</dbReference>
<dbReference type="RefSeq" id="WP_012164310.1">
    <property type="nucleotide sequence ID" value="NC_009925.1"/>
</dbReference>
<dbReference type="OrthoDB" id="495583at2"/>
<dbReference type="KEGG" id="amr:AM1_3969"/>
<keyword evidence="1" id="KW-1133">Transmembrane helix</keyword>
<keyword evidence="1" id="KW-0472">Membrane</keyword>
<name>B0C9E1_ACAM1</name>
<sequence>MELHDQADEPPERSSDVLSKIAGTAIACLTLAMPLYVTTYYSSTRQIPLAPQLSESVMAKERPQS</sequence>
<accession>B0C9E1</accession>
<gene>
    <name evidence="2" type="ordered locus">AM1_3969</name>
</gene>
<proteinExistence type="predicted"/>
<dbReference type="STRING" id="329726.AM1_3969"/>
<evidence type="ECO:0000313" key="2">
    <source>
        <dbReference type="EMBL" id="ABW28954.1"/>
    </source>
</evidence>
<dbReference type="Proteomes" id="UP000000268">
    <property type="component" value="Chromosome"/>
</dbReference>
<keyword evidence="1" id="KW-0812">Transmembrane</keyword>
<reference evidence="2 3" key="1">
    <citation type="journal article" date="2008" name="Proc. Natl. Acad. Sci. U.S.A.">
        <title>Niche adaptation and genome expansion in the chlorophyll d-producing cyanobacterium Acaryochloris marina.</title>
        <authorList>
            <person name="Swingley W.D."/>
            <person name="Chen M."/>
            <person name="Cheung P.C."/>
            <person name="Conrad A.L."/>
            <person name="Dejesa L.C."/>
            <person name="Hao J."/>
            <person name="Honchak B.M."/>
            <person name="Karbach L.E."/>
            <person name="Kurdoglu A."/>
            <person name="Lahiri S."/>
            <person name="Mastrian S.D."/>
            <person name="Miyashita H."/>
            <person name="Page L."/>
            <person name="Ramakrishna P."/>
            <person name="Satoh S."/>
            <person name="Sattley W.M."/>
            <person name="Shimada Y."/>
            <person name="Taylor H.L."/>
            <person name="Tomo T."/>
            <person name="Tsuchiya T."/>
            <person name="Wang Z.T."/>
            <person name="Raymond J."/>
            <person name="Mimuro M."/>
            <person name="Blankenship R.E."/>
            <person name="Touchman J.W."/>
        </authorList>
    </citation>
    <scope>NUCLEOTIDE SEQUENCE [LARGE SCALE GENOMIC DNA]</scope>
    <source>
        <strain evidence="3">MBIC 11017</strain>
    </source>
</reference>
<organism evidence="2 3">
    <name type="scientific">Acaryochloris marina (strain MBIC 11017)</name>
    <dbReference type="NCBI Taxonomy" id="329726"/>
    <lineage>
        <taxon>Bacteria</taxon>
        <taxon>Bacillati</taxon>
        <taxon>Cyanobacteriota</taxon>
        <taxon>Cyanophyceae</taxon>
        <taxon>Acaryochloridales</taxon>
        <taxon>Acaryochloridaceae</taxon>
        <taxon>Acaryochloris</taxon>
    </lineage>
</organism>
<dbReference type="AlphaFoldDB" id="B0C9E1"/>
<dbReference type="HOGENOM" id="CLU_2839588_0_0_3"/>
<feature type="transmembrane region" description="Helical" evidence="1">
    <location>
        <begin position="17"/>
        <end position="37"/>
    </location>
</feature>
<keyword evidence="3" id="KW-1185">Reference proteome</keyword>
<protein>
    <submittedName>
        <fullName evidence="2">Uncharacterized protein</fullName>
    </submittedName>
</protein>
<evidence type="ECO:0000256" key="1">
    <source>
        <dbReference type="SAM" id="Phobius"/>
    </source>
</evidence>